<feature type="region of interest" description="Disordered" evidence="5">
    <location>
        <begin position="212"/>
        <end position="270"/>
    </location>
</feature>
<evidence type="ECO:0000313" key="8">
    <source>
        <dbReference type="Proteomes" id="UP001201262"/>
    </source>
</evidence>
<evidence type="ECO:0000256" key="2">
    <source>
        <dbReference type="ARBA" id="ARBA00022692"/>
    </source>
</evidence>
<reference evidence="7" key="1">
    <citation type="submission" date="2021-12" db="EMBL/GenBank/DDBJ databases">
        <title>Convergent genome expansion in fungi linked to evolution of root-endophyte symbiosis.</title>
        <authorList>
            <consortium name="DOE Joint Genome Institute"/>
            <person name="Ke Y.-H."/>
            <person name="Bonito G."/>
            <person name="Liao H.-L."/>
            <person name="Looney B."/>
            <person name="Rojas-Flechas A."/>
            <person name="Nash J."/>
            <person name="Hameed K."/>
            <person name="Schadt C."/>
            <person name="Martin F."/>
            <person name="Crous P.W."/>
            <person name="Miettinen O."/>
            <person name="Magnuson J.K."/>
            <person name="Labbe J."/>
            <person name="Jacobson D."/>
            <person name="Doktycz M.J."/>
            <person name="Veneault-Fourrey C."/>
            <person name="Kuo A."/>
            <person name="Mondo S."/>
            <person name="Calhoun S."/>
            <person name="Riley R."/>
            <person name="Ohm R."/>
            <person name="LaButti K."/>
            <person name="Andreopoulos B."/>
            <person name="Pangilinan J."/>
            <person name="Nolan M."/>
            <person name="Tritt A."/>
            <person name="Clum A."/>
            <person name="Lipzen A."/>
            <person name="Daum C."/>
            <person name="Barry K."/>
            <person name="Grigoriev I.V."/>
            <person name="Vilgalys R."/>
        </authorList>
    </citation>
    <scope>NUCLEOTIDE SEQUENCE</scope>
    <source>
        <strain evidence="7">PMI_201</strain>
    </source>
</reference>
<feature type="compositionally biased region" description="Polar residues" evidence="5">
    <location>
        <begin position="254"/>
        <end position="270"/>
    </location>
</feature>
<keyword evidence="3 6" id="KW-1133">Transmembrane helix</keyword>
<dbReference type="GO" id="GO:0071944">
    <property type="term" value="C:cell periphery"/>
    <property type="evidence" value="ECO:0007669"/>
    <property type="project" value="UniProtKB-ARBA"/>
</dbReference>
<dbReference type="AlphaFoldDB" id="A0AAD4KGJ5"/>
<feature type="region of interest" description="Disordered" evidence="5">
    <location>
        <begin position="139"/>
        <end position="179"/>
    </location>
</feature>
<evidence type="ECO:0000256" key="5">
    <source>
        <dbReference type="SAM" id="MobiDB-lite"/>
    </source>
</evidence>
<evidence type="ECO:0000256" key="3">
    <source>
        <dbReference type="ARBA" id="ARBA00022989"/>
    </source>
</evidence>
<organism evidence="7 8">
    <name type="scientific">Talaromyces proteolyticus</name>
    <dbReference type="NCBI Taxonomy" id="1131652"/>
    <lineage>
        <taxon>Eukaryota</taxon>
        <taxon>Fungi</taxon>
        <taxon>Dikarya</taxon>
        <taxon>Ascomycota</taxon>
        <taxon>Pezizomycotina</taxon>
        <taxon>Eurotiomycetes</taxon>
        <taxon>Eurotiomycetidae</taxon>
        <taxon>Eurotiales</taxon>
        <taxon>Trichocomaceae</taxon>
        <taxon>Talaromyces</taxon>
        <taxon>Talaromyces sect. Bacilispori</taxon>
    </lineage>
</organism>
<feature type="transmembrane region" description="Helical" evidence="6">
    <location>
        <begin position="183"/>
        <end position="206"/>
    </location>
</feature>
<dbReference type="EMBL" id="JAJTJA010000013">
    <property type="protein sequence ID" value="KAH8690650.1"/>
    <property type="molecule type" value="Genomic_DNA"/>
</dbReference>
<name>A0AAD4KGJ5_9EURO</name>
<dbReference type="GO" id="GO:0016020">
    <property type="term" value="C:membrane"/>
    <property type="evidence" value="ECO:0007669"/>
    <property type="project" value="UniProtKB-SubCell"/>
</dbReference>
<protein>
    <recommendedName>
        <fullName evidence="9">Mid2 domain-containing protein</fullName>
    </recommendedName>
</protein>
<keyword evidence="4 6" id="KW-0472">Membrane</keyword>
<dbReference type="RefSeq" id="XP_046066846.1">
    <property type="nucleotide sequence ID" value="XM_046222443.1"/>
</dbReference>
<evidence type="ECO:0000256" key="6">
    <source>
        <dbReference type="SAM" id="Phobius"/>
    </source>
</evidence>
<sequence>MTDAFDSYFFSSNLSSYSCPALNNLECQPPAACARESSTGNEYCCDAGDVCWRFASKCQTDGSTLSCGNGDNTWCCLYPSEICTQTSGQINICWSTAHDTLTNISLSTLNQTYLSLSSASPSASSWSFSPEKLIAATATTTTSTSTSTTKHTAMTTDTHSSTTSATPSSTTSPSSSSSLSGGAIAGIVIGAVAGVVIIVALLLYLFRRRRGQGDTPTGNAHHENVVYGSEPKHEVKLQPTSRYPQGPMHELASAQRTELPTNTPQELPGS</sequence>
<feature type="compositionally biased region" description="Basic and acidic residues" evidence="5">
    <location>
        <begin position="220"/>
        <end position="236"/>
    </location>
</feature>
<keyword evidence="8" id="KW-1185">Reference proteome</keyword>
<dbReference type="Proteomes" id="UP001201262">
    <property type="component" value="Unassembled WGS sequence"/>
</dbReference>
<evidence type="ECO:0000313" key="7">
    <source>
        <dbReference type="EMBL" id="KAH8690650.1"/>
    </source>
</evidence>
<comment type="subcellular location">
    <subcellularLocation>
        <location evidence="1">Membrane</location>
        <topology evidence="1">Single-pass membrane protein</topology>
    </subcellularLocation>
</comment>
<gene>
    <name evidence="7" type="ORF">BGW36DRAFT_58296</name>
</gene>
<evidence type="ECO:0008006" key="9">
    <source>
        <dbReference type="Google" id="ProtNLM"/>
    </source>
</evidence>
<accession>A0AAD4KGJ5</accession>
<comment type="caution">
    <text evidence="7">The sequence shown here is derived from an EMBL/GenBank/DDBJ whole genome shotgun (WGS) entry which is preliminary data.</text>
</comment>
<evidence type="ECO:0000256" key="4">
    <source>
        <dbReference type="ARBA" id="ARBA00023136"/>
    </source>
</evidence>
<dbReference type="GeneID" id="70252730"/>
<dbReference type="PANTHER" id="PTHR15549">
    <property type="entry name" value="PAIRED IMMUNOGLOBULIN-LIKE TYPE 2 RECEPTOR"/>
    <property type="match status" value="1"/>
</dbReference>
<dbReference type="PANTHER" id="PTHR15549:SF26">
    <property type="entry name" value="AXIAL BUDDING PATTERN PROTEIN 2-RELATED"/>
    <property type="match status" value="1"/>
</dbReference>
<proteinExistence type="predicted"/>
<evidence type="ECO:0000256" key="1">
    <source>
        <dbReference type="ARBA" id="ARBA00004167"/>
    </source>
</evidence>
<dbReference type="InterPro" id="IPR051694">
    <property type="entry name" value="Immunoregulatory_rcpt-like"/>
</dbReference>
<keyword evidence="2 6" id="KW-0812">Transmembrane</keyword>